<name>W9RLK0_9ROSA</name>
<evidence type="ECO:0000313" key="2">
    <source>
        <dbReference type="EMBL" id="EXB83887.1"/>
    </source>
</evidence>
<dbReference type="AlphaFoldDB" id="W9RLK0"/>
<accession>W9RLK0</accession>
<evidence type="ECO:0000313" key="3">
    <source>
        <dbReference type="Proteomes" id="UP000030645"/>
    </source>
</evidence>
<organism evidence="2 3">
    <name type="scientific">Morus notabilis</name>
    <dbReference type="NCBI Taxonomy" id="981085"/>
    <lineage>
        <taxon>Eukaryota</taxon>
        <taxon>Viridiplantae</taxon>
        <taxon>Streptophyta</taxon>
        <taxon>Embryophyta</taxon>
        <taxon>Tracheophyta</taxon>
        <taxon>Spermatophyta</taxon>
        <taxon>Magnoliopsida</taxon>
        <taxon>eudicotyledons</taxon>
        <taxon>Gunneridae</taxon>
        <taxon>Pentapetalae</taxon>
        <taxon>rosids</taxon>
        <taxon>fabids</taxon>
        <taxon>Rosales</taxon>
        <taxon>Moraceae</taxon>
        <taxon>Moreae</taxon>
        <taxon>Morus</taxon>
    </lineage>
</organism>
<gene>
    <name evidence="2" type="ORF">L484_023494</name>
</gene>
<feature type="compositionally biased region" description="Basic and acidic residues" evidence="1">
    <location>
        <begin position="8"/>
        <end position="18"/>
    </location>
</feature>
<reference evidence="3" key="1">
    <citation type="submission" date="2013-01" db="EMBL/GenBank/DDBJ databases">
        <title>Draft Genome Sequence of a Mulberry Tree, Morus notabilis C.K. Schneid.</title>
        <authorList>
            <person name="He N."/>
            <person name="Zhao S."/>
        </authorList>
    </citation>
    <scope>NUCLEOTIDE SEQUENCE</scope>
</reference>
<protein>
    <submittedName>
        <fullName evidence="2">Uncharacterized protein</fullName>
    </submittedName>
</protein>
<keyword evidence="3" id="KW-1185">Reference proteome</keyword>
<evidence type="ECO:0000256" key="1">
    <source>
        <dbReference type="SAM" id="MobiDB-lite"/>
    </source>
</evidence>
<sequence>MAATLGFDKGEEKEKNKEEEEDEESMSIFDVAGGNDHQTFNIDDLVSWSRPSISRGDLDLHALEGDLTSDVFCATSPFK</sequence>
<proteinExistence type="predicted"/>
<dbReference type="Proteomes" id="UP000030645">
    <property type="component" value="Unassembled WGS sequence"/>
</dbReference>
<dbReference type="EMBL" id="KE344887">
    <property type="protein sequence ID" value="EXB83887.1"/>
    <property type="molecule type" value="Genomic_DNA"/>
</dbReference>
<feature type="region of interest" description="Disordered" evidence="1">
    <location>
        <begin position="1"/>
        <end position="26"/>
    </location>
</feature>